<dbReference type="EMBL" id="VOIH02000006">
    <property type="protein sequence ID" value="KAF3443383.1"/>
    <property type="molecule type" value="Genomic_DNA"/>
</dbReference>
<reference evidence="6" key="1">
    <citation type="submission" date="2020-03" db="EMBL/GenBank/DDBJ databases">
        <title>A high-quality chromosome-level genome assembly of a woody plant with both climbing and erect habits, Rhamnella rubrinervis.</title>
        <authorList>
            <person name="Lu Z."/>
            <person name="Yang Y."/>
            <person name="Zhu X."/>
            <person name="Sun Y."/>
        </authorList>
    </citation>
    <scope>NUCLEOTIDE SEQUENCE</scope>
    <source>
        <strain evidence="6">BYM</strain>
        <tissue evidence="6">Leaf</tissue>
    </source>
</reference>
<evidence type="ECO:0000256" key="3">
    <source>
        <dbReference type="PIRSR" id="PIRSR000862-1"/>
    </source>
</evidence>
<dbReference type="OrthoDB" id="9974421at2759"/>
<dbReference type="PIRSF" id="PIRSF000862">
    <property type="entry name" value="Steryl_ester_lip"/>
    <property type="match status" value="1"/>
</dbReference>
<evidence type="ECO:0000256" key="1">
    <source>
        <dbReference type="ARBA" id="ARBA00010701"/>
    </source>
</evidence>
<dbReference type="AlphaFoldDB" id="A0A8K0H0I7"/>
<dbReference type="InterPro" id="IPR006693">
    <property type="entry name" value="AB_hydrolase_lipase"/>
</dbReference>
<dbReference type="Pfam" id="PF04083">
    <property type="entry name" value="Abhydro_lipase"/>
    <property type="match status" value="1"/>
</dbReference>
<accession>A0A8K0H0I7</accession>
<name>A0A8K0H0I7_9ROSA</name>
<evidence type="ECO:0000256" key="2">
    <source>
        <dbReference type="PIRNR" id="PIRNR000862"/>
    </source>
</evidence>
<dbReference type="InterPro" id="IPR025483">
    <property type="entry name" value="Lipase_euk"/>
</dbReference>
<evidence type="ECO:0000313" key="7">
    <source>
        <dbReference type="Proteomes" id="UP000796880"/>
    </source>
</evidence>
<feature type="chain" id="PRO_5035425909" description="Lipase" evidence="4">
    <location>
        <begin position="26"/>
        <end position="412"/>
    </location>
</feature>
<dbReference type="FunFam" id="3.40.50.1820:FF:000126">
    <property type="entry name" value="Lipase"/>
    <property type="match status" value="1"/>
</dbReference>
<evidence type="ECO:0000313" key="6">
    <source>
        <dbReference type="EMBL" id="KAF3443383.1"/>
    </source>
</evidence>
<dbReference type="Proteomes" id="UP000796880">
    <property type="component" value="Unassembled WGS sequence"/>
</dbReference>
<proteinExistence type="inferred from homology"/>
<dbReference type="GO" id="GO:0016788">
    <property type="term" value="F:hydrolase activity, acting on ester bonds"/>
    <property type="evidence" value="ECO:0007669"/>
    <property type="project" value="InterPro"/>
</dbReference>
<feature type="active site" description="Charge relay system" evidence="3">
    <location>
        <position position="388"/>
    </location>
</feature>
<comment type="similarity">
    <text evidence="1 2">Belongs to the AB hydrolase superfamily. Lipase family.</text>
</comment>
<keyword evidence="2" id="KW-0443">Lipid metabolism</keyword>
<evidence type="ECO:0000259" key="5">
    <source>
        <dbReference type="Pfam" id="PF04083"/>
    </source>
</evidence>
<dbReference type="PANTHER" id="PTHR11005">
    <property type="entry name" value="LYSOSOMAL ACID LIPASE-RELATED"/>
    <property type="match status" value="1"/>
</dbReference>
<gene>
    <name evidence="6" type="ORF">FNV43_RR13065</name>
</gene>
<keyword evidence="2" id="KW-0442">Lipid degradation</keyword>
<dbReference type="Gene3D" id="3.40.50.1820">
    <property type="entry name" value="alpha/beta hydrolase"/>
    <property type="match status" value="1"/>
</dbReference>
<feature type="active site" description="Nucleophile" evidence="3">
    <location>
        <position position="185"/>
    </location>
</feature>
<keyword evidence="7" id="KW-1185">Reference proteome</keyword>
<organism evidence="6 7">
    <name type="scientific">Rhamnella rubrinervis</name>
    <dbReference type="NCBI Taxonomy" id="2594499"/>
    <lineage>
        <taxon>Eukaryota</taxon>
        <taxon>Viridiplantae</taxon>
        <taxon>Streptophyta</taxon>
        <taxon>Embryophyta</taxon>
        <taxon>Tracheophyta</taxon>
        <taxon>Spermatophyta</taxon>
        <taxon>Magnoliopsida</taxon>
        <taxon>eudicotyledons</taxon>
        <taxon>Gunneridae</taxon>
        <taxon>Pentapetalae</taxon>
        <taxon>rosids</taxon>
        <taxon>fabids</taxon>
        <taxon>Rosales</taxon>
        <taxon>Rhamnaceae</taxon>
        <taxon>rhamnoid group</taxon>
        <taxon>Rhamneae</taxon>
        <taxon>Rhamnella</taxon>
    </lineage>
</organism>
<sequence>MANTSSRSSLLLVAIICISLAVAAARNKLYQTDNVQESIAIPFTGANDSICKSMVEELGYVCQEHKVTTEDGYILGIQRIPVGRSGKRADKPPVLLQHGLFSDSVIWLFNSPKESLAFILADNGYDVWLANSRGTKSSLQHNSLAPNDPAYWEWSWDELAAYDLPATFKYVHDQTGQKLHYAAHSLGTLIALAAFSQDKLVNMLRSAALLSPIAHLDHMASQLARIAAEDFLAEDLYWLGLREFVPKGQEAAKLLEKICSEPGIDCSNLLTAFTGTNCCVNSSRINVYLAHEPQPTATKNMIHLAQMIRAGSIAKYDYGNEEGNMNHYGQPSPPVYNMTAVPNDLPLHLSYGGKDTLSDVKDVQALLDDLKDHHVDKLVVQYRDDYAHADFIMGVNANQVVYDPLMAFFSQH</sequence>
<evidence type="ECO:0000256" key="4">
    <source>
        <dbReference type="SAM" id="SignalP"/>
    </source>
</evidence>
<feature type="signal peptide" evidence="4">
    <location>
        <begin position="1"/>
        <end position="25"/>
    </location>
</feature>
<protein>
    <recommendedName>
        <fullName evidence="2">Lipase</fullName>
    </recommendedName>
</protein>
<dbReference type="GO" id="GO:0016042">
    <property type="term" value="P:lipid catabolic process"/>
    <property type="evidence" value="ECO:0007669"/>
    <property type="project" value="UniProtKB-KW"/>
</dbReference>
<keyword evidence="4" id="KW-0732">Signal</keyword>
<dbReference type="InterPro" id="IPR029058">
    <property type="entry name" value="AB_hydrolase_fold"/>
</dbReference>
<comment type="caution">
    <text evidence="6">The sequence shown here is derived from an EMBL/GenBank/DDBJ whole genome shotgun (WGS) entry which is preliminary data.</text>
</comment>
<feature type="domain" description="Partial AB-hydrolase lipase" evidence="5">
    <location>
        <begin position="53"/>
        <end position="110"/>
    </location>
</feature>
<feature type="active site" description="Charge relay system" evidence="3">
    <location>
        <position position="355"/>
    </location>
</feature>
<keyword evidence="2" id="KW-0378">Hydrolase</keyword>
<dbReference type="SUPFAM" id="SSF53474">
    <property type="entry name" value="alpha/beta-Hydrolases"/>
    <property type="match status" value="1"/>
</dbReference>